<feature type="domain" description="Cupin type-2" evidence="2">
    <location>
        <begin position="64"/>
        <end position="130"/>
    </location>
</feature>
<reference evidence="3" key="1">
    <citation type="submission" date="2020-09" db="EMBL/GenBank/DDBJ databases">
        <title>Iningainema tapete sp. nov. (Scytonemataceae, Cyanobacteria) from greenhouses in central Florida (USA) produces two types of nodularin with biosynthetic potential for microcystin-LR and anabaenopeptins.</title>
        <authorList>
            <person name="Berthold D.E."/>
            <person name="Lefler F.W."/>
            <person name="Huang I.-S."/>
            <person name="Abdulla H."/>
            <person name="Zimba P.V."/>
            <person name="Laughinghouse H.D. IV."/>
        </authorList>
    </citation>
    <scope>NUCLEOTIDE SEQUENCE</scope>
    <source>
        <strain evidence="3">BLCCT55</strain>
    </source>
</reference>
<dbReference type="SUPFAM" id="SSF51182">
    <property type="entry name" value="RmlC-like cupins"/>
    <property type="match status" value="1"/>
</dbReference>
<evidence type="ECO:0000313" key="4">
    <source>
        <dbReference type="Proteomes" id="UP000629098"/>
    </source>
</evidence>
<proteinExistence type="predicted"/>
<dbReference type="Pfam" id="PF07883">
    <property type="entry name" value="Cupin_2"/>
    <property type="match status" value="1"/>
</dbReference>
<evidence type="ECO:0000313" key="3">
    <source>
        <dbReference type="EMBL" id="MBD2773950.1"/>
    </source>
</evidence>
<name>A0A8J6XIK2_9CYAN</name>
<dbReference type="PANTHER" id="PTHR35848:SF6">
    <property type="entry name" value="CUPIN TYPE-2 DOMAIN-CONTAINING PROTEIN"/>
    <property type="match status" value="1"/>
</dbReference>
<keyword evidence="1" id="KW-0479">Metal-binding</keyword>
<gene>
    <name evidence="3" type="ORF">ICL16_18190</name>
</gene>
<sequence>MHTEFTEITNETDLIPLQADTSLLEAPRKLTNGDLKTLEEIVQFNPRFFVRRRIFKTDSMHFNIYCIEPGQSNPLHKHSGSDEICYFVQGTGDVIVGDEIAAVGPGACVHIPKDVGHEIINTGTERMIVVLAQSPLPCAHEKVPNPPSEFRRIELDD</sequence>
<dbReference type="RefSeq" id="WP_190830304.1">
    <property type="nucleotide sequence ID" value="NZ_CAWPPI010000061.1"/>
</dbReference>
<dbReference type="Proteomes" id="UP000629098">
    <property type="component" value="Unassembled WGS sequence"/>
</dbReference>
<comment type="caution">
    <text evidence="3">The sequence shown here is derived from an EMBL/GenBank/DDBJ whole genome shotgun (WGS) entry which is preliminary data.</text>
</comment>
<dbReference type="InterPro" id="IPR014710">
    <property type="entry name" value="RmlC-like_jellyroll"/>
</dbReference>
<organism evidence="3 4">
    <name type="scientific">Iningainema tapete BLCC-T55</name>
    <dbReference type="NCBI Taxonomy" id="2748662"/>
    <lineage>
        <taxon>Bacteria</taxon>
        <taxon>Bacillati</taxon>
        <taxon>Cyanobacteriota</taxon>
        <taxon>Cyanophyceae</taxon>
        <taxon>Nostocales</taxon>
        <taxon>Scytonemataceae</taxon>
        <taxon>Iningainema tapete</taxon>
    </lineage>
</organism>
<evidence type="ECO:0000259" key="2">
    <source>
        <dbReference type="Pfam" id="PF07883"/>
    </source>
</evidence>
<dbReference type="InterPro" id="IPR051610">
    <property type="entry name" value="GPI/OXD"/>
</dbReference>
<dbReference type="PANTHER" id="PTHR35848">
    <property type="entry name" value="OXALATE-BINDING PROTEIN"/>
    <property type="match status" value="1"/>
</dbReference>
<dbReference type="EMBL" id="JACXAE010000061">
    <property type="protein sequence ID" value="MBD2773950.1"/>
    <property type="molecule type" value="Genomic_DNA"/>
</dbReference>
<accession>A0A8J6XIK2</accession>
<dbReference type="InterPro" id="IPR013096">
    <property type="entry name" value="Cupin_2"/>
</dbReference>
<dbReference type="Gene3D" id="2.60.120.10">
    <property type="entry name" value="Jelly Rolls"/>
    <property type="match status" value="1"/>
</dbReference>
<dbReference type="GO" id="GO:0046872">
    <property type="term" value="F:metal ion binding"/>
    <property type="evidence" value="ECO:0007669"/>
    <property type="project" value="UniProtKB-KW"/>
</dbReference>
<evidence type="ECO:0000256" key="1">
    <source>
        <dbReference type="ARBA" id="ARBA00022723"/>
    </source>
</evidence>
<dbReference type="InterPro" id="IPR011051">
    <property type="entry name" value="RmlC_Cupin_sf"/>
</dbReference>
<protein>
    <submittedName>
        <fullName evidence="3">Cupin domain-containing protein</fullName>
    </submittedName>
</protein>
<dbReference type="AlphaFoldDB" id="A0A8J6XIK2"/>
<keyword evidence="4" id="KW-1185">Reference proteome</keyword>